<keyword evidence="6 9" id="KW-1133">Transmembrane helix</keyword>
<dbReference type="PANTHER" id="PTHR11403:SF7">
    <property type="entry name" value="CYTOCHROME C OXIDASE SUBUNIT 3"/>
    <property type="match status" value="1"/>
</dbReference>
<evidence type="ECO:0000256" key="1">
    <source>
        <dbReference type="ARBA" id="ARBA00004141"/>
    </source>
</evidence>
<dbReference type="InterPro" id="IPR035973">
    <property type="entry name" value="Cyt_c_oxidase_su3-like_sf"/>
</dbReference>
<feature type="domain" description="Heme-copper oxidase subunit III family profile" evidence="10">
    <location>
        <begin position="2"/>
        <end position="259"/>
    </location>
</feature>
<dbReference type="GO" id="GO:0016020">
    <property type="term" value="C:membrane"/>
    <property type="evidence" value="ECO:0007669"/>
    <property type="project" value="UniProtKB-SubCell"/>
</dbReference>
<feature type="transmembrane region" description="Helical" evidence="9">
    <location>
        <begin position="12"/>
        <end position="31"/>
    </location>
</feature>
<comment type="subcellular location">
    <subcellularLocation>
        <location evidence="1">Membrane</location>
        <topology evidence="1">Multi-pass membrane protein</topology>
    </subcellularLocation>
</comment>
<dbReference type="InterPro" id="IPR024791">
    <property type="entry name" value="Cyt_c/ubiquinol_Oxase_su3"/>
</dbReference>
<feature type="transmembrane region" description="Helical" evidence="9">
    <location>
        <begin position="194"/>
        <end position="218"/>
    </location>
</feature>
<keyword evidence="4 8" id="KW-0812">Transmembrane</keyword>
<dbReference type="PROSITE" id="PS50253">
    <property type="entry name" value="COX3"/>
    <property type="match status" value="1"/>
</dbReference>
<dbReference type="Gene3D" id="1.10.287.70">
    <property type="match status" value="1"/>
</dbReference>
<dbReference type="CDD" id="cd01665">
    <property type="entry name" value="Cyt_c_Oxidase_III"/>
    <property type="match status" value="1"/>
</dbReference>
<evidence type="ECO:0000256" key="9">
    <source>
        <dbReference type="SAM" id="Phobius"/>
    </source>
</evidence>
<dbReference type="Gene3D" id="1.20.120.80">
    <property type="entry name" value="Cytochrome c oxidase, subunit III, four-helix bundle"/>
    <property type="match status" value="1"/>
</dbReference>
<dbReference type="InterPro" id="IPR000298">
    <property type="entry name" value="Cyt_c_oxidase-like_su3"/>
</dbReference>
<dbReference type="AlphaFoldDB" id="A0A1P8AG67"/>
<dbReference type="SUPFAM" id="SSF81452">
    <property type="entry name" value="Cytochrome c oxidase subunit III-like"/>
    <property type="match status" value="1"/>
</dbReference>
<keyword evidence="5" id="KW-1278">Translocase</keyword>
<sequence>MKMQPFHLTEKSPWPLMATITSISIMLNLMLIMHFKMYFFLALTIPMTLLTTWQWWRDITRESSLSGHHNSYVIMNMKYGMVLFILSEIFFFISFFWAFFHSMLTPNIEIGSVWPPNGINIFNPYSIPLLNTTILLSSGITVTWAHHSMLNNNYKFFMLAMQITIIFGITFSYFQLLEYKQGLFSMSDSVYGSTFYMATGFHGLHVIIGTLFLTVMYLRMFMNQMSKSHHFGLEASAWYWHFVDVVWLFLYTFIYWWTY</sequence>
<dbReference type="GO" id="GO:0004129">
    <property type="term" value="F:cytochrome-c oxidase activity"/>
    <property type="evidence" value="ECO:0007669"/>
    <property type="project" value="InterPro"/>
</dbReference>
<dbReference type="InterPro" id="IPR033945">
    <property type="entry name" value="Cyt_c_oxase_su3_dom"/>
</dbReference>
<gene>
    <name evidence="12" type="primary">COX3</name>
</gene>
<feature type="transmembrane region" description="Helical" evidence="9">
    <location>
        <begin position="156"/>
        <end position="174"/>
    </location>
</feature>
<evidence type="ECO:0000256" key="2">
    <source>
        <dbReference type="ARBA" id="ARBA00010581"/>
    </source>
</evidence>
<dbReference type="FunFam" id="1.20.120.80:FF:000002">
    <property type="entry name" value="Cytochrome c oxidase subunit 3"/>
    <property type="match status" value="1"/>
</dbReference>
<dbReference type="EMBL" id="KR907239">
    <property type="protein sequence ID" value="AMX74110.1"/>
    <property type="molecule type" value="Genomic_DNA"/>
</dbReference>
<evidence type="ECO:0000256" key="3">
    <source>
        <dbReference type="ARBA" id="ARBA00015944"/>
    </source>
</evidence>
<evidence type="ECO:0000259" key="10">
    <source>
        <dbReference type="PROSITE" id="PS50253"/>
    </source>
</evidence>
<geneLocation type="mitochondrion" evidence="12"/>
<organism evidence="12">
    <name type="scientific">Chiropterargas boueti</name>
    <dbReference type="NCBI Taxonomy" id="1827022"/>
    <lineage>
        <taxon>Eukaryota</taxon>
        <taxon>Metazoa</taxon>
        <taxon>Ecdysozoa</taxon>
        <taxon>Arthropoda</taxon>
        <taxon>Chelicerata</taxon>
        <taxon>Arachnida</taxon>
        <taxon>Acari</taxon>
        <taxon>Parasitiformes</taxon>
        <taxon>Ixodida</taxon>
        <taxon>Ixodoidea</taxon>
        <taxon>Argasidae</taxon>
        <taxon>Ornithodorinae</taxon>
        <taxon>Chiropterargas</taxon>
    </lineage>
</organism>
<keyword evidence="8 12" id="KW-0496">Mitochondrion</keyword>
<evidence type="ECO:0000313" key="12">
    <source>
        <dbReference type="EMBL" id="AMX74110.1"/>
    </source>
</evidence>
<evidence type="ECO:0000256" key="4">
    <source>
        <dbReference type="ARBA" id="ARBA00022692"/>
    </source>
</evidence>
<evidence type="ECO:0000256" key="6">
    <source>
        <dbReference type="ARBA" id="ARBA00022989"/>
    </source>
</evidence>
<feature type="transmembrane region" description="Helical" evidence="9">
    <location>
        <begin position="125"/>
        <end position="144"/>
    </location>
</feature>
<keyword evidence="7 9" id="KW-0472">Membrane</keyword>
<feature type="transmembrane region" description="Helical" evidence="9">
    <location>
        <begin position="77"/>
        <end position="100"/>
    </location>
</feature>
<dbReference type="GO" id="GO:0005739">
    <property type="term" value="C:mitochondrion"/>
    <property type="evidence" value="ECO:0007669"/>
    <property type="project" value="TreeGrafter"/>
</dbReference>
<evidence type="ECO:0000256" key="5">
    <source>
        <dbReference type="ARBA" id="ARBA00022967"/>
    </source>
</evidence>
<comment type="function">
    <text evidence="8">Component of the cytochrome c oxidase, the last enzyme in the mitochondrial electron transport chain which drives oxidative phosphorylation. The respiratory chain contains 3 multisubunit complexes succinate dehydrogenase (complex II, CII), ubiquinol-cytochrome c oxidoreductase (cytochrome b-c1 complex, complex III, CIII) and cytochrome c oxidase (complex IV, CIV), that cooperate to transfer electrons derived from NADH and succinate to molecular oxygen, creating an electrochemical gradient over the inner membrane that drives transmembrane transport and the ATP synthase. Cytochrome c oxidase is the component of the respiratory chain that catalyzes the reduction of oxygen to water. Electrons originating from reduced cytochrome c in the intermembrane space (IMS) are transferred via the dinuclear copper A center (CU(A)) of subunit 2 and heme A of subunit 1 to the active site in subunit 1, a binuclear center (BNC) formed by heme A3 and copper B (CU(B)). The BNC reduces molecular oxygen to 2 water molecules using 4 electrons from cytochrome c in the IMS and 4 protons from the mitochondrial matrix.</text>
</comment>
<proteinExistence type="inferred from homology"/>
<accession>A0A1P8AG67</accession>
<dbReference type="GO" id="GO:0006123">
    <property type="term" value="P:mitochondrial electron transport, cytochrome c to oxygen"/>
    <property type="evidence" value="ECO:0007669"/>
    <property type="project" value="TreeGrafter"/>
</dbReference>
<feature type="transmembrane region" description="Helical" evidence="9">
    <location>
        <begin position="238"/>
        <end position="257"/>
    </location>
</feature>
<dbReference type="Pfam" id="PF00510">
    <property type="entry name" value="COX3"/>
    <property type="match status" value="1"/>
</dbReference>
<comment type="similarity">
    <text evidence="2 8">Belongs to the cytochrome c oxidase subunit 3 family.</text>
</comment>
<evidence type="ECO:0000256" key="7">
    <source>
        <dbReference type="ARBA" id="ARBA00023136"/>
    </source>
</evidence>
<evidence type="ECO:0000313" key="11">
    <source>
        <dbReference type="EMBL" id="AMX74097.1"/>
    </source>
</evidence>
<name>A0A1P8AG67_9ACAR</name>
<evidence type="ECO:0000256" key="8">
    <source>
        <dbReference type="RuleBase" id="RU003375"/>
    </source>
</evidence>
<dbReference type="InterPro" id="IPR013833">
    <property type="entry name" value="Cyt_c_oxidase_su3_a-hlx"/>
</dbReference>
<reference evidence="12" key="1">
    <citation type="journal article" date="2019" name="Ticks Tick Borne Dis.">
        <title>Argasid and ixodid systematics: Implications for soft tick evolution and systematics, with a new argasid species list.</title>
        <authorList>
            <person name="Mans B.J."/>
            <person name="Featherston J."/>
            <person name="Kvas M."/>
            <person name="Pillay K.A."/>
            <person name="de Klerk D.G."/>
            <person name="Pienaar R."/>
            <person name="de Castro M.H."/>
            <person name="Schwan T.G."/>
            <person name="Lopez J.E."/>
            <person name="Teel P."/>
            <person name="Perez de Leon A.A."/>
            <person name="Sonenshine D.E."/>
            <person name="Egekwu N.I."/>
            <person name="Bakkes D.K."/>
            <person name="Heyne H."/>
            <person name="Kanduma E.G."/>
            <person name="Nyangiwe N."/>
            <person name="Bouattour A."/>
            <person name="Latif A.A."/>
        </authorList>
    </citation>
    <scope>NUCLEOTIDE SEQUENCE</scope>
    <source>
        <strain evidence="11">1</strain>
        <strain evidence="12">2</strain>
    </source>
</reference>
<dbReference type="EMBL" id="KR907236">
    <property type="protein sequence ID" value="AMX74097.1"/>
    <property type="molecule type" value="Genomic_DNA"/>
</dbReference>
<protein>
    <recommendedName>
        <fullName evidence="3 8">Cytochrome c oxidase subunit 3</fullName>
    </recommendedName>
</protein>
<dbReference type="PANTHER" id="PTHR11403">
    <property type="entry name" value="CYTOCHROME C OXIDASE SUBUNIT III"/>
    <property type="match status" value="1"/>
</dbReference>